<dbReference type="InterPro" id="IPR023302">
    <property type="entry name" value="Pept_S9A_N"/>
</dbReference>
<evidence type="ECO:0000256" key="8">
    <source>
        <dbReference type="ARBA" id="ARBA00060121"/>
    </source>
</evidence>
<dbReference type="Gene3D" id="3.40.50.1820">
    <property type="entry name" value="alpha/beta hydrolase"/>
    <property type="match status" value="1"/>
</dbReference>
<name>A0A1E5TBH0_9FLAO</name>
<keyword evidence="6" id="KW-0378">Hydrolase</keyword>
<evidence type="ECO:0000259" key="10">
    <source>
        <dbReference type="Pfam" id="PF00326"/>
    </source>
</evidence>
<dbReference type="SUPFAM" id="SSF53474">
    <property type="entry name" value="alpha/beta-Hydrolases"/>
    <property type="match status" value="1"/>
</dbReference>
<comment type="similarity">
    <text evidence="2">Belongs to the peptidase S9A family.</text>
</comment>
<keyword evidence="3" id="KW-0645">Protease</keyword>
<evidence type="ECO:0000256" key="5">
    <source>
        <dbReference type="ARBA" id="ARBA00022764"/>
    </source>
</evidence>
<protein>
    <recommendedName>
        <fullName evidence="9">Proline-specific endopeptidase</fullName>
    </recommendedName>
</protein>
<dbReference type="FunFam" id="3.40.50.1820:FF:000005">
    <property type="entry name" value="Prolyl endopeptidase"/>
    <property type="match status" value="1"/>
</dbReference>
<feature type="domain" description="Peptidase S9A N-terminal" evidence="11">
    <location>
        <begin position="21"/>
        <end position="411"/>
    </location>
</feature>
<comment type="subcellular location">
    <subcellularLocation>
        <location evidence="1">Periplasm</location>
    </subcellularLocation>
</comment>
<reference evidence="12 13" key="1">
    <citation type="submission" date="2016-05" db="EMBL/GenBank/DDBJ databases">
        <title>Draft Genome Sequence of Algibacter sp. Strain SK-16 Isolated from the Surface Water of Aburatsubo Inlet.</title>
        <authorList>
            <person name="Wong S.-K."/>
            <person name="Yoshizawa S."/>
            <person name="Nakajima Y."/>
            <person name="Ogura Y."/>
            <person name="Tetsuya H."/>
            <person name="Hamasaki K."/>
        </authorList>
    </citation>
    <scope>NUCLEOTIDE SEQUENCE [LARGE SCALE GENOMIC DNA]</scope>
    <source>
        <strain evidence="12 13">SK-16</strain>
    </source>
</reference>
<keyword evidence="7" id="KW-0720">Serine protease</keyword>
<dbReference type="GO" id="GO:0006508">
    <property type="term" value="P:proteolysis"/>
    <property type="evidence" value="ECO:0007669"/>
    <property type="project" value="UniProtKB-KW"/>
</dbReference>
<evidence type="ECO:0000256" key="7">
    <source>
        <dbReference type="ARBA" id="ARBA00022825"/>
    </source>
</evidence>
<dbReference type="InterPro" id="IPR001375">
    <property type="entry name" value="Peptidase_S9_cat"/>
</dbReference>
<dbReference type="Pfam" id="PF02897">
    <property type="entry name" value="Peptidase_S9_N"/>
    <property type="match status" value="1"/>
</dbReference>
<dbReference type="Proteomes" id="UP000095713">
    <property type="component" value="Unassembled WGS sequence"/>
</dbReference>
<comment type="caution">
    <text evidence="12">The sequence shown here is derived from an EMBL/GenBank/DDBJ whole genome shotgun (WGS) entry which is preliminary data.</text>
</comment>
<dbReference type="InterPro" id="IPR002470">
    <property type="entry name" value="Peptidase_S9A"/>
</dbReference>
<dbReference type="InterPro" id="IPR029058">
    <property type="entry name" value="AB_hydrolase_fold"/>
</dbReference>
<evidence type="ECO:0000256" key="3">
    <source>
        <dbReference type="ARBA" id="ARBA00022670"/>
    </source>
</evidence>
<accession>A0A1E5TBH0</accession>
<proteinExistence type="inferred from homology"/>
<comment type="function">
    <text evidence="8">Cleaves peptide bonds on the C-terminal side of prolyl residues within peptides that are up to approximately 30 amino acids long. Has an absolute requirement for an X-Pro bond in the trans configuration immediately preceding the Pro-Y scissible bond.</text>
</comment>
<keyword evidence="4" id="KW-0732">Signal</keyword>
<dbReference type="SUPFAM" id="SSF50993">
    <property type="entry name" value="Peptidase/esterase 'gauge' domain"/>
    <property type="match status" value="1"/>
</dbReference>
<dbReference type="AlphaFoldDB" id="A0A1E5TBH0"/>
<evidence type="ECO:0000256" key="4">
    <source>
        <dbReference type="ARBA" id="ARBA00022729"/>
    </source>
</evidence>
<evidence type="ECO:0000313" key="12">
    <source>
        <dbReference type="EMBL" id="OEK08696.1"/>
    </source>
</evidence>
<evidence type="ECO:0000259" key="11">
    <source>
        <dbReference type="Pfam" id="PF02897"/>
    </source>
</evidence>
<evidence type="ECO:0000256" key="9">
    <source>
        <dbReference type="ARBA" id="ARBA00081187"/>
    </source>
</evidence>
<dbReference type="STRING" id="1849968.A8C32_03820"/>
<dbReference type="GO" id="GO:0004252">
    <property type="term" value="F:serine-type endopeptidase activity"/>
    <property type="evidence" value="ECO:0007669"/>
    <property type="project" value="InterPro"/>
</dbReference>
<gene>
    <name evidence="12" type="ORF">A8C32_03820</name>
</gene>
<dbReference type="InterPro" id="IPR051543">
    <property type="entry name" value="Serine_Peptidase_S9A"/>
</dbReference>
<keyword evidence="13" id="KW-1185">Reference proteome</keyword>
<dbReference type="EMBL" id="MDJD01000034">
    <property type="protein sequence ID" value="OEK08696.1"/>
    <property type="molecule type" value="Genomic_DNA"/>
</dbReference>
<organism evidence="12 13">
    <name type="scientific">Flavivirga aquatica</name>
    <dbReference type="NCBI Taxonomy" id="1849968"/>
    <lineage>
        <taxon>Bacteria</taxon>
        <taxon>Pseudomonadati</taxon>
        <taxon>Bacteroidota</taxon>
        <taxon>Flavobacteriia</taxon>
        <taxon>Flavobacteriales</taxon>
        <taxon>Flavobacteriaceae</taxon>
        <taxon>Flavivirga</taxon>
    </lineage>
</organism>
<dbReference type="Gene3D" id="2.130.10.120">
    <property type="entry name" value="Prolyl oligopeptidase, N-terminal domain"/>
    <property type="match status" value="1"/>
</dbReference>
<dbReference type="PRINTS" id="PR00862">
    <property type="entry name" value="PROLIGOPTASE"/>
</dbReference>
<evidence type="ECO:0000256" key="1">
    <source>
        <dbReference type="ARBA" id="ARBA00004418"/>
    </source>
</evidence>
<evidence type="ECO:0000313" key="13">
    <source>
        <dbReference type="Proteomes" id="UP000095713"/>
    </source>
</evidence>
<sequence>MIEKIELSKFPVVNKIYKKLSIHDDDRIDNYYWLNDRENPDVIDYLNAENDYTKGVMQHTEAFQKNLFEEMKGRIKEEDNTVPYKLNGYWYITRYEKGSDYPVYVRKKESLEAPEEVMFDCNEMAKEHSYFNLGGIAISPDNTLAVFSTDTVGRRQYTIQVKNLITGEIYSDKILNTTGSATWANDNKTMFYSMKDEVTLRSHKIFKHKLHSDTIKDIEVFHEADETFNAFVYKTKSKKYIVIGSSSTLSSEYRFISADAPDNDFKIFQEREKDLEYSIAHYKDAFYIITNLDGATNFKLLKTNENNTGKKYWETVLPHRKEVLLEDIEIFKDYLVVNERENGLNKLRVMSWNGEEDYYLPFNSETYTAYIGNNPDFDSQVMRYGYNSLTSPSSVIDYNFKTKQKEIKKEQEVLGGNFSKENYESKRVWATVRDGVKVPISLVYKKGIKLDGTNPLLQYAYGSYGSTTDPSFSSIRLSLLDRGFIYAIAHIRGGEYLGRNWYENGKLLTKLNTFHDFIDCSKYLIAQNYTSNKHLYAYGGSAGGLLMGAVINMNPELYHGVLAAVPFVDVVTTMLDDTIPLTTGEYDEWGNPNDPEYYNYMKSYSPYDNVEAKEYPNMLVTTGLHDSQVQYWEPAKWVAKLRELKTDSNKLLLHTDMDSGHGGASGRFESLKEVALEYAFLLDLEGIRG</sequence>
<dbReference type="PANTHER" id="PTHR11757:SF19">
    <property type="entry name" value="PROLYL ENDOPEPTIDASE-LIKE"/>
    <property type="match status" value="1"/>
</dbReference>
<dbReference type="PANTHER" id="PTHR11757">
    <property type="entry name" value="PROTEASE FAMILY S9A OLIGOPEPTIDASE"/>
    <property type="match status" value="1"/>
</dbReference>
<keyword evidence="5" id="KW-0574">Periplasm</keyword>
<evidence type="ECO:0000256" key="2">
    <source>
        <dbReference type="ARBA" id="ARBA00005228"/>
    </source>
</evidence>
<dbReference type="GO" id="GO:0042597">
    <property type="term" value="C:periplasmic space"/>
    <property type="evidence" value="ECO:0007669"/>
    <property type="project" value="UniProtKB-SubCell"/>
</dbReference>
<evidence type="ECO:0000256" key="6">
    <source>
        <dbReference type="ARBA" id="ARBA00022801"/>
    </source>
</evidence>
<feature type="domain" description="Peptidase S9 prolyl oligopeptidase catalytic" evidence="10">
    <location>
        <begin position="471"/>
        <end position="683"/>
    </location>
</feature>
<dbReference type="Pfam" id="PF00326">
    <property type="entry name" value="Peptidase_S9"/>
    <property type="match status" value="1"/>
</dbReference>